<dbReference type="Proteomes" id="UP001500603">
    <property type="component" value="Unassembled WGS sequence"/>
</dbReference>
<name>A0ABP9K4D9_9NOCA</name>
<protein>
    <submittedName>
        <fullName evidence="1">Uncharacterized protein</fullName>
    </submittedName>
</protein>
<proteinExistence type="predicted"/>
<reference evidence="2" key="1">
    <citation type="journal article" date="2019" name="Int. J. Syst. Evol. Microbiol.">
        <title>The Global Catalogue of Microorganisms (GCM) 10K type strain sequencing project: providing services to taxonomists for standard genome sequencing and annotation.</title>
        <authorList>
            <consortium name="The Broad Institute Genomics Platform"/>
            <consortium name="The Broad Institute Genome Sequencing Center for Infectious Disease"/>
            <person name="Wu L."/>
            <person name="Ma J."/>
        </authorList>
    </citation>
    <scope>NUCLEOTIDE SEQUENCE [LARGE SCALE GENOMIC DNA]</scope>
    <source>
        <strain evidence="2">JCM 18298</strain>
    </source>
</reference>
<sequence length="132" mass="14214">MEADHSSGYAPNEFVIDYLTVGAYAHGFGSTDDGRPYAFRTVKATMTLEIYRRDLDTDVPAPEDVTARADAKVTDVDLDDERSVVAMVRDLVPTAVPVAPAATAEPTDPSAPRDRTTVRALLARISSVIDGM</sequence>
<evidence type="ECO:0000313" key="1">
    <source>
        <dbReference type="EMBL" id="GAA5051115.1"/>
    </source>
</evidence>
<keyword evidence="2" id="KW-1185">Reference proteome</keyword>
<dbReference type="RefSeq" id="WP_345495163.1">
    <property type="nucleotide sequence ID" value="NZ_BAABJM010000002.1"/>
</dbReference>
<gene>
    <name evidence="1" type="ORF">GCM10023318_22100</name>
</gene>
<organism evidence="1 2">
    <name type="scientific">Nocardia callitridis</name>
    <dbReference type="NCBI Taxonomy" id="648753"/>
    <lineage>
        <taxon>Bacteria</taxon>
        <taxon>Bacillati</taxon>
        <taxon>Actinomycetota</taxon>
        <taxon>Actinomycetes</taxon>
        <taxon>Mycobacteriales</taxon>
        <taxon>Nocardiaceae</taxon>
        <taxon>Nocardia</taxon>
    </lineage>
</organism>
<evidence type="ECO:0000313" key="2">
    <source>
        <dbReference type="Proteomes" id="UP001500603"/>
    </source>
</evidence>
<dbReference type="EMBL" id="BAABJM010000002">
    <property type="protein sequence ID" value="GAA5051115.1"/>
    <property type="molecule type" value="Genomic_DNA"/>
</dbReference>
<accession>A0ABP9K4D9</accession>
<comment type="caution">
    <text evidence="1">The sequence shown here is derived from an EMBL/GenBank/DDBJ whole genome shotgun (WGS) entry which is preliminary data.</text>
</comment>